<dbReference type="InterPro" id="IPR036291">
    <property type="entry name" value="NAD(P)-bd_dom_sf"/>
</dbReference>
<sequence>MKFSTIGTSWITEMFIRAAKEQGELQLVSIYSRTEEAAERFATKNGALNWYTDLDDILHDESDFVYVASPNILHFEHVLTCIQHGKHVFSEKPMAYTEKQVQIIKEKANEHNVFVFEGYRHLYSPNYQILERNLDRVGKIRSVFMQYIQYSSKYDSFKEGNTPNVFSGKYAGGALMDLGVYPLSMTIDLFGTPAEVHYFPVRLSNGIDGSGTLVLTYQDFNVTIMCSKIAQGTVPSEFHGEDGTLTVDHISPINEITFFNRFTKDKEQLAVSQLGLDMVYEINAFIQMVENNDRTSFEKWMDRSKNVAKWTEKVRKDNQIVFPGE</sequence>
<proteinExistence type="predicted"/>
<dbReference type="InterPro" id="IPR000683">
    <property type="entry name" value="Gfo/Idh/MocA-like_OxRdtase_N"/>
</dbReference>
<dbReference type="PANTHER" id="PTHR43054">
    <property type="match status" value="1"/>
</dbReference>
<evidence type="ECO:0000313" key="4">
    <source>
        <dbReference type="Proteomes" id="UP001597383"/>
    </source>
</evidence>
<comment type="caution">
    <text evidence="3">The sequence shown here is derived from an EMBL/GenBank/DDBJ whole genome shotgun (WGS) entry which is preliminary data.</text>
</comment>
<evidence type="ECO:0000313" key="3">
    <source>
        <dbReference type="EMBL" id="MFD2044308.1"/>
    </source>
</evidence>
<dbReference type="InterPro" id="IPR055170">
    <property type="entry name" value="GFO_IDH_MocA-like_dom"/>
</dbReference>
<protein>
    <submittedName>
        <fullName evidence="3">Gfo/Idh/MocA family protein</fullName>
    </submittedName>
</protein>
<name>A0ABW4W0X9_9BACI</name>
<dbReference type="RefSeq" id="WP_377556627.1">
    <property type="nucleotide sequence ID" value="NZ_JBHUHQ010000014.1"/>
</dbReference>
<gene>
    <name evidence="3" type="ORF">ACFSJF_08535</name>
</gene>
<dbReference type="Proteomes" id="UP001597383">
    <property type="component" value="Unassembled WGS sequence"/>
</dbReference>
<evidence type="ECO:0000259" key="1">
    <source>
        <dbReference type="Pfam" id="PF01408"/>
    </source>
</evidence>
<dbReference type="Gene3D" id="3.30.360.10">
    <property type="entry name" value="Dihydrodipicolinate Reductase, domain 2"/>
    <property type="match status" value="1"/>
</dbReference>
<feature type="domain" description="GFO/IDH/MocA-like oxidoreductase" evidence="2">
    <location>
        <begin position="136"/>
        <end position="245"/>
    </location>
</feature>
<organism evidence="3 4">
    <name type="scientific">Ornithinibacillus salinisoli</name>
    <dbReference type="NCBI Taxonomy" id="1848459"/>
    <lineage>
        <taxon>Bacteria</taxon>
        <taxon>Bacillati</taxon>
        <taxon>Bacillota</taxon>
        <taxon>Bacilli</taxon>
        <taxon>Bacillales</taxon>
        <taxon>Bacillaceae</taxon>
        <taxon>Ornithinibacillus</taxon>
    </lineage>
</organism>
<dbReference type="EMBL" id="JBHUHQ010000014">
    <property type="protein sequence ID" value="MFD2044308.1"/>
    <property type="molecule type" value="Genomic_DNA"/>
</dbReference>
<dbReference type="PANTHER" id="PTHR43054:SF1">
    <property type="entry name" value="SCYLLO-INOSITOL 2-DEHYDROGENASE (NADP(+)) IOLU"/>
    <property type="match status" value="1"/>
</dbReference>
<evidence type="ECO:0000259" key="2">
    <source>
        <dbReference type="Pfam" id="PF22725"/>
    </source>
</evidence>
<dbReference type="Pfam" id="PF01408">
    <property type="entry name" value="GFO_IDH_MocA"/>
    <property type="match status" value="1"/>
</dbReference>
<dbReference type="SUPFAM" id="SSF51735">
    <property type="entry name" value="NAD(P)-binding Rossmann-fold domains"/>
    <property type="match status" value="1"/>
</dbReference>
<feature type="domain" description="Gfo/Idh/MocA-like oxidoreductase N-terminal" evidence="1">
    <location>
        <begin position="3"/>
        <end position="119"/>
    </location>
</feature>
<reference evidence="4" key="1">
    <citation type="journal article" date="2019" name="Int. J. Syst. Evol. Microbiol.">
        <title>The Global Catalogue of Microorganisms (GCM) 10K type strain sequencing project: providing services to taxonomists for standard genome sequencing and annotation.</title>
        <authorList>
            <consortium name="The Broad Institute Genomics Platform"/>
            <consortium name="The Broad Institute Genome Sequencing Center for Infectious Disease"/>
            <person name="Wu L."/>
            <person name="Ma J."/>
        </authorList>
    </citation>
    <scope>NUCLEOTIDE SEQUENCE [LARGE SCALE GENOMIC DNA]</scope>
    <source>
        <strain evidence="4">R28</strain>
    </source>
</reference>
<accession>A0ABW4W0X9</accession>
<dbReference type="Pfam" id="PF22725">
    <property type="entry name" value="GFO_IDH_MocA_C3"/>
    <property type="match status" value="1"/>
</dbReference>
<dbReference type="SUPFAM" id="SSF55347">
    <property type="entry name" value="Glyceraldehyde-3-phosphate dehydrogenase-like, C-terminal domain"/>
    <property type="match status" value="1"/>
</dbReference>
<keyword evidence="4" id="KW-1185">Reference proteome</keyword>
<dbReference type="Gene3D" id="3.40.50.720">
    <property type="entry name" value="NAD(P)-binding Rossmann-like Domain"/>
    <property type="match status" value="1"/>
</dbReference>